<accession>A0A378JZQ6</accession>
<evidence type="ECO:0000313" key="5">
    <source>
        <dbReference type="Proteomes" id="UP000255066"/>
    </source>
</evidence>
<dbReference type="Gene3D" id="3.30.420.10">
    <property type="entry name" value="Ribonuclease H-like superfamily/Ribonuclease H"/>
    <property type="match status" value="1"/>
</dbReference>
<evidence type="ECO:0000259" key="1">
    <source>
        <dbReference type="Pfam" id="PF13358"/>
    </source>
</evidence>
<dbReference type="Proteomes" id="UP000054735">
    <property type="component" value="Unassembled WGS sequence"/>
</dbReference>
<dbReference type="PANTHER" id="PTHR46564:SF1">
    <property type="entry name" value="TRANSPOSASE"/>
    <property type="match status" value="1"/>
</dbReference>
<dbReference type="InterPro" id="IPR036397">
    <property type="entry name" value="RNaseH_sf"/>
</dbReference>
<sequence length="160" mass="19062">MLNEVGLNGEKKKSAHTNKNRESKTLFGALSLSTQTFYWKQAERGNSKVFIQFLHQLHKAKPNKKIVMIIDNGSIHRSKIVAKFVKKHEWIELFYLPPYSPEYNPIELFWKWLKRKIYGASGFSCIEQLIACLRKFIWHYNENRLIEPIQFQFNVYQKLL</sequence>
<dbReference type="AlphaFoldDB" id="A0A378JZQ6"/>
<evidence type="ECO:0000313" key="4">
    <source>
        <dbReference type="Proteomes" id="UP000054735"/>
    </source>
</evidence>
<dbReference type="PANTHER" id="PTHR46564">
    <property type="entry name" value="TRANSPOSASE"/>
    <property type="match status" value="1"/>
</dbReference>
<reference evidence="3 5" key="2">
    <citation type="submission" date="2018-06" db="EMBL/GenBank/DDBJ databases">
        <authorList>
            <consortium name="Pathogen Informatics"/>
            <person name="Doyle S."/>
        </authorList>
    </citation>
    <scope>NUCLEOTIDE SEQUENCE [LARGE SCALE GENOMIC DNA]</scope>
    <source>
        <strain evidence="3 5">NCTC12437</strain>
    </source>
</reference>
<dbReference type="NCBIfam" id="NF033545">
    <property type="entry name" value="transpos_IS630"/>
    <property type="match status" value="1"/>
</dbReference>
<dbReference type="SUPFAM" id="SSF53098">
    <property type="entry name" value="Ribonuclease H-like"/>
    <property type="match status" value="1"/>
</dbReference>
<dbReference type="EMBL" id="LNXT01000042">
    <property type="protein sequence ID" value="KTC69023.1"/>
    <property type="molecule type" value="Genomic_DNA"/>
</dbReference>
<organism evidence="3 5">
    <name type="scientific">Legionella birminghamensis</name>
    <dbReference type="NCBI Taxonomy" id="28083"/>
    <lineage>
        <taxon>Bacteria</taxon>
        <taxon>Pseudomonadati</taxon>
        <taxon>Pseudomonadota</taxon>
        <taxon>Gammaproteobacteria</taxon>
        <taxon>Legionellales</taxon>
        <taxon>Legionellaceae</taxon>
        <taxon>Legionella</taxon>
    </lineage>
</organism>
<dbReference type="EMBL" id="UGNW01000002">
    <property type="protein sequence ID" value="STX60991.1"/>
    <property type="molecule type" value="Genomic_DNA"/>
</dbReference>
<feature type="domain" description="Tc1-like transposase DDE" evidence="1">
    <location>
        <begin position="8"/>
        <end position="130"/>
    </location>
</feature>
<dbReference type="RefSeq" id="WP_058524229.1">
    <property type="nucleotide sequence ID" value="NZ_CAAAHV010000061.1"/>
</dbReference>
<name>A0A378JZQ6_9GAMM</name>
<evidence type="ECO:0000313" key="2">
    <source>
        <dbReference type="EMBL" id="KTC69023.1"/>
    </source>
</evidence>
<dbReference type="InterPro" id="IPR038717">
    <property type="entry name" value="Tc1-like_DDE_dom"/>
</dbReference>
<reference evidence="2 4" key="1">
    <citation type="submission" date="2015-11" db="EMBL/GenBank/DDBJ databases">
        <title>Genomic analysis of 38 Legionella species identifies large and diverse effector repertoires.</title>
        <authorList>
            <person name="Burstein D."/>
            <person name="Amaro F."/>
            <person name="Zusman T."/>
            <person name="Lifshitz Z."/>
            <person name="Cohen O."/>
            <person name="Gilbert J.A."/>
            <person name="Pupko T."/>
            <person name="Shuman H.A."/>
            <person name="Segal G."/>
        </authorList>
    </citation>
    <scope>NUCLEOTIDE SEQUENCE [LARGE SCALE GENOMIC DNA]</scope>
    <source>
        <strain evidence="2 4">CDC#1407-AL-14</strain>
    </source>
</reference>
<protein>
    <submittedName>
        <fullName evidence="2 3">Transposase IS630 family</fullName>
    </submittedName>
</protein>
<dbReference type="GO" id="GO:0003676">
    <property type="term" value="F:nucleic acid binding"/>
    <property type="evidence" value="ECO:0007669"/>
    <property type="project" value="InterPro"/>
</dbReference>
<keyword evidence="4" id="KW-1185">Reference proteome</keyword>
<evidence type="ECO:0000313" key="3">
    <source>
        <dbReference type="EMBL" id="STX60991.1"/>
    </source>
</evidence>
<dbReference type="InterPro" id="IPR047655">
    <property type="entry name" value="Transpos_IS630-like"/>
</dbReference>
<dbReference type="Pfam" id="PF13358">
    <property type="entry name" value="DDE_3"/>
    <property type="match status" value="1"/>
</dbReference>
<dbReference type="Proteomes" id="UP000255066">
    <property type="component" value="Unassembled WGS sequence"/>
</dbReference>
<gene>
    <name evidence="2" type="ORF">Lbir_2217</name>
    <name evidence="3" type="ORF">NCTC12437_03287</name>
</gene>
<proteinExistence type="predicted"/>
<dbReference type="InterPro" id="IPR012337">
    <property type="entry name" value="RNaseH-like_sf"/>
</dbReference>